<sequence>MTALRADGVHRSFDHPSGAVHVLRGVDLEVAAGELVTLSGPSGSGKSALVTLLCGFDQPDRGTVEVCGRSLTTPPPWQLCAVLPQALGLAGELTLAENIALPLRLDPARRGHPVGDAVDGLMAELGIDGLGDRYPAEVSFGQQQRAALARAVITGPKVLLADEPTAHLDRRSAPAAVAVLRRAADTGSAVLIATHHDLVHRAADRTLVLDNGIVSVH</sequence>
<evidence type="ECO:0000259" key="3">
    <source>
        <dbReference type="PROSITE" id="PS50893"/>
    </source>
</evidence>
<reference evidence="4 5" key="1">
    <citation type="submission" date="2018-03" db="EMBL/GenBank/DDBJ databases">
        <title>Genomic Encyclopedia of Archaeal and Bacterial Type Strains, Phase II (KMG-II): from individual species to whole genera.</title>
        <authorList>
            <person name="Goeker M."/>
        </authorList>
    </citation>
    <scope>NUCLEOTIDE SEQUENCE [LARGE SCALE GENOMIC DNA]</scope>
    <source>
        <strain evidence="4 5">DSM 44720</strain>
    </source>
</reference>
<evidence type="ECO:0000313" key="4">
    <source>
        <dbReference type="EMBL" id="PRY37491.1"/>
    </source>
</evidence>
<accession>A0A2T0SVP4</accession>
<dbReference type="SMART" id="SM00382">
    <property type="entry name" value="AAA"/>
    <property type="match status" value="1"/>
</dbReference>
<organism evidence="4 5">
    <name type="scientific">Umezawaea tangerina</name>
    <dbReference type="NCBI Taxonomy" id="84725"/>
    <lineage>
        <taxon>Bacteria</taxon>
        <taxon>Bacillati</taxon>
        <taxon>Actinomycetota</taxon>
        <taxon>Actinomycetes</taxon>
        <taxon>Pseudonocardiales</taxon>
        <taxon>Pseudonocardiaceae</taxon>
        <taxon>Umezawaea</taxon>
    </lineage>
</organism>
<dbReference type="InterPro" id="IPR017871">
    <property type="entry name" value="ABC_transporter-like_CS"/>
</dbReference>
<dbReference type="RefSeq" id="WP_106191851.1">
    <property type="nucleotide sequence ID" value="NZ_PVTF01000010.1"/>
</dbReference>
<dbReference type="Pfam" id="PF00005">
    <property type="entry name" value="ABC_tran"/>
    <property type="match status" value="1"/>
</dbReference>
<dbReference type="PROSITE" id="PS50893">
    <property type="entry name" value="ABC_TRANSPORTER_2"/>
    <property type="match status" value="1"/>
</dbReference>
<evidence type="ECO:0000313" key="5">
    <source>
        <dbReference type="Proteomes" id="UP000239494"/>
    </source>
</evidence>
<dbReference type="InterPro" id="IPR003593">
    <property type="entry name" value="AAA+_ATPase"/>
</dbReference>
<dbReference type="GO" id="GO:0005886">
    <property type="term" value="C:plasma membrane"/>
    <property type="evidence" value="ECO:0007669"/>
    <property type="project" value="TreeGrafter"/>
</dbReference>
<dbReference type="Proteomes" id="UP000239494">
    <property type="component" value="Unassembled WGS sequence"/>
</dbReference>
<dbReference type="PANTHER" id="PTHR24220:SF685">
    <property type="entry name" value="ABC TRANSPORTER RELATED"/>
    <property type="match status" value="1"/>
</dbReference>
<dbReference type="OrthoDB" id="9802264at2"/>
<proteinExistence type="predicted"/>
<dbReference type="GO" id="GO:0022857">
    <property type="term" value="F:transmembrane transporter activity"/>
    <property type="evidence" value="ECO:0007669"/>
    <property type="project" value="TreeGrafter"/>
</dbReference>
<dbReference type="InterPro" id="IPR015854">
    <property type="entry name" value="ABC_transpr_LolD-like"/>
</dbReference>
<feature type="domain" description="ABC transporter" evidence="3">
    <location>
        <begin position="4"/>
        <end position="216"/>
    </location>
</feature>
<dbReference type="GO" id="GO:0005524">
    <property type="term" value="F:ATP binding"/>
    <property type="evidence" value="ECO:0007669"/>
    <property type="project" value="UniProtKB-KW"/>
</dbReference>
<evidence type="ECO:0000256" key="1">
    <source>
        <dbReference type="ARBA" id="ARBA00022741"/>
    </source>
</evidence>
<evidence type="ECO:0000256" key="2">
    <source>
        <dbReference type="ARBA" id="ARBA00022840"/>
    </source>
</evidence>
<dbReference type="AlphaFoldDB" id="A0A2T0SVP4"/>
<dbReference type="EMBL" id="PVTF01000010">
    <property type="protein sequence ID" value="PRY37491.1"/>
    <property type="molecule type" value="Genomic_DNA"/>
</dbReference>
<dbReference type="InterPro" id="IPR003439">
    <property type="entry name" value="ABC_transporter-like_ATP-bd"/>
</dbReference>
<name>A0A2T0SVP4_9PSEU</name>
<comment type="caution">
    <text evidence="4">The sequence shown here is derived from an EMBL/GenBank/DDBJ whole genome shotgun (WGS) entry which is preliminary data.</text>
</comment>
<keyword evidence="1" id="KW-0547">Nucleotide-binding</keyword>
<keyword evidence="2 4" id="KW-0067">ATP-binding</keyword>
<dbReference type="PANTHER" id="PTHR24220">
    <property type="entry name" value="IMPORT ATP-BINDING PROTEIN"/>
    <property type="match status" value="1"/>
</dbReference>
<keyword evidence="5" id="KW-1185">Reference proteome</keyword>
<protein>
    <submittedName>
        <fullName evidence="4">Putative ABC transport system ATP-binding protein</fullName>
    </submittedName>
</protein>
<dbReference type="InterPro" id="IPR027417">
    <property type="entry name" value="P-loop_NTPase"/>
</dbReference>
<gene>
    <name evidence="4" type="ORF">CLV43_110303</name>
</gene>
<dbReference type="GO" id="GO:0016887">
    <property type="term" value="F:ATP hydrolysis activity"/>
    <property type="evidence" value="ECO:0007669"/>
    <property type="project" value="InterPro"/>
</dbReference>
<dbReference type="SUPFAM" id="SSF52540">
    <property type="entry name" value="P-loop containing nucleoside triphosphate hydrolases"/>
    <property type="match status" value="1"/>
</dbReference>
<dbReference type="PROSITE" id="PS00211">
    <property type="entry name" value="ABC_TRANSPORTER_1"/>
    <property type="match status" value="1"/>
</dbReference>
<dbReference type="Gene3D" id="3.40.50.300">
    <property type="entry name" value="P-loop containing nucleotide triphosphate hydrolases"/>
    <property type="match status" value="1"/>
</dbReference>